<dbReference type="eggNOG" id="KOG1192">
    <property type="taxonomic scope" value="Eukaryota"/>
</dbReference>
<reference evidence="3 4" key="1">
    <citation type="journal article" date="2013" name="Nat. Genet.">
        <title>The high-quality draft genome of peach (Prunus persica) identifies unique patterns of genetic diversity, domestication and genome evolution.</title>
        <authorList>
            <consortium name="International Peach Genome Initiative"/>
            <person name="Verde I."/>
            <person name="Abbott A.G."/>
            <person name="Scalabrin S."/>
            <person name="Jung S."/>
            <person name="Shu S."/>
            <person name="Marroni F."/>
            <person name="Zhebentyayeva T."/>
            <person name="Dettori M.T."/>
            <person name="Grimwood J."/>
            <person name="Cattonaro F."/>
            <person name="Zuccolo A."/>
            <person name="Rossini L."/>
            <person name="Jenkins J."/>
            <person name="Vendramin E."/>
            <person name="Meisel L.A."/>
            <person name="Decroocq V."/>
            <person name="Sosinski B."/>
            <person name="Prochnik S."/>
            <person name="Mitros T."/>
            <person name="Policriti A."/>
            <person name="Cipriani G."/>
            <person name="Dondini L."/>
            <person name="Ficklin S."/>
            <person name="Goodstein D.M."/>
            <person name="Xuan P."/>
            <person name="Del Fabbro C."/>
            <person name="Aramini V."/>
            <person name="Copetti D."/>
            <person name="Gonzalez S."/>
            <person name="Horner D.S."/>
            <person name="Falchi R."/>
            <person name="Lucas S."/>
            <person name="Mica E."/>
            <person name="Maldonado J."/>
            <person name="Lazzari B."/>
            <person name="Bielenberg D."/>
            <person name="Pirona R."/>
            <person name="Miculan M."/>
            <person name="Barakat A."/>
            <person name="Testolin R."/>
            <person name="Stella A."/>
            <person name="Tartarini S."/>
            <person name="Tonutti P."/>
            <person name="Arus P."/>
            <person name="Orellana A."/>
            <person name="Wells C."/>
            <person name="Main D."/>
            <person name="Vizzotto G."/>
            <person name="Silva H."/>
            <person name="Salamini F."/>
            <person name="Schmutz J."/>
            <person name="Morgante M."/>
            <person name="Rokhsar D.S."/>
        </authorList>
    </citation>
    <scope>NUCLEOTIDE SEQUENCE [LARGE SCALE GENOMIC DNA]</scope>
    <source>
        <strain evidence="4">cv. Nemared</strain>
    </source>
</reference>
<sequence>MTPQQLVEFGWGLANTETKEKGLIAGWSPQEVLNHPWVKGFLTPNGWNSTIESVAAGMPMFSWPFFAEQQTNCWYTCNGMETGMEIDNNMKKDKVKKLVRELMEGEKGEKMKNKAKEWKTLAGEATGSQGSSFKNLDNVVNHVLLRKS</sequence>
<dbReference type="Proteomes" id="UP000006882">
    <property type="component" value="Chromosome G3"/>
</dbReference>
<evidence type="ECO:0008006" key="5">
    <source>
        <dbReference type="Google" id="ProtNLM"/>
    </source>
</evidence>
<comment type="similarity">
    <text evidence="1">Belongs to the UDP-glycosyltransferase family.</text>
</comment>
<dbReference type="EMBL" id="CM007653">
    <property type="protein sequence ID" value="ONI17983.1"/>
    <property type="molecule type" value="Genomic_DNA"/>
</dbReference>
<evidence type="ECO:0000313" key="4">
    <source>
        <dbReference type="Proteomes" id="UP000006882"/>
    </source>
</evidence>
<dbReference type="OMA" id="ACKICVE"/>
<keyword evidence="4" id="KW-1185">Reference proteome</keyword>
<dbReference type="GO" id="GO:0008194">
    <property type="term" value="F:UDP-glycosyltransferase activity"/>
    <property type="evidence" value="ECO:0007669"/>
    <property type="project" value="InterPro"/>
</dbReference>
<dbReference type="PANTHER" id="PTHR11926:SF1516">
    <property type="entry name" value="GLYCOSYLTRANSFERASE"/>
    <property type="match status" value="1"/>
</dbReference>
<keyword evidence="2" id="KW-0808">Transferase</keyword>
<evidence type="ECO:0000256" key="2">
    <source>
        <dbReference type="ARBA" id="ARBA00022679"/>
    </source>
</evidence>
<gene>
    <name evidence="3" type="ORF">PRUPE_3G189900</name>
</gene>
<name>M5XHW5_PRUPE</name>
<accession>M5XHW5</accession>
<proteinExistence type="inferred from homology"/>
<dbReference type="Pfam" id="PF00201">
    <property type="entry name" value="UDPGT"/>
    <property type="match status" value="1"/>
</dbReference>
<evidence type="ECO:0000313" key="3">
    <source>
        <dbReference type="EMBL" id="ONI17983.1"/>
    </source>
</evidence>
<dbReference type="HOGENOM" id="CLU_001724_1_2_1"/>
<dbReference type="PANTHER" id="PTHR11926">
    <property type="entry name" value="GLUCOSYL/GLUCURONOSYL TRANSFERASES"/>
    <property type="match status" value="1"/>
</dbReference>
<dbReference type="SUPFAM" id="SSF53756">
    <property type="entry name" value="UDP-Glycosyltransferase/glycogen phosphorylase"/>
    <property type="match status" value="1"/>
</dbReference>
<protein>
    <recommendedName>
        <fullName evidence="5">UDP-glycosyltransferases domain-containing protein</fullName>
    </recommendedName>
</protein>
<dbReference type="Gene3D" id="3.40.50.2000">
    <property type="entry name" value="Glycogen Phosphorylase B"/>
    <property type="match status" value="2"/>
</dbReference>
<dbReference type="InterPro" id="IPR002213">
    <property type="entry name" value="UDP_glucos_trans"/>
</dbReference>
<organism evidence="3 4">
    <name type="scientific">Prunus persica</name>
    <name type="common">Peach</name>
    <name type="synonym">Amygdalus persica</name>
    <dbReference type="NCBI Taxonomy" id="3760"/>
    <lineage>
        <taxon>Eukaryota</taxon>
        <taxon>Viridiplantae</taxon>
        <taxon>Streptophyta</taxon>
        <taxon>Embryophyta</taxon>
        <taxon>Tracheophyta</taxon>
        <taxon>Spermatophyta</taxon>
        <taxon>Magnoliopsida</taxon>
        <taxon>eudicotyledons</taxon>
        <taxon>Gunneridae</taxon>
        <taxon>Pentapetalae</taxon>
        <taxon>rosids</taxon>
        <taxon>fabids</taxon>
        <taxon>Rosales</taxon>
        <taxon>Rosaceae</taxon>
        <taxon>Amygdaloideae</taxon>
        <taxon>Amygdaleae</taxon>
        <taxon>Prunus</taxon>
    </lineage>
</organism>
<dbReference type="AlphaFoldDB" id="M5XHW5"/>
<evidence type="ECO:0000256" key="1">
    <source>
        <dbReference type="ARBA" id="ARBA00009995"/>
    </source>
</evidence>
<dbReference type="Gramene" id="ONI17983">
    <property type="protein sequence ID" value="ONI17983"/>
    <property type="gene ID" value="PRUPE_3G189900"/>
</dbReference>